<dbReference type="Pfam" id="PF00571">
    <property type="entry name" value="CBS"/>
    <property type="match status" value="2"/>
</dbReference>
<dbReference type="PANTHER" id="PTHR43080">
    <property type="entry name" value="CBS DOMAIN-CONTAINING PROTEIN CBSX3, MITOCHONDRIAL"/>
    <property type="match status" value="1"/>
</dbReference>
<reference evidence="4 5" key="1">
    <citation type="submission" date="2018-03" db="EMBL/GenBank/DDBJ databases">
        <title>Genomic Encyclopedia of Type Strains, Phase III (KMG-III): the genomes of soil and plant-associated and newly described type strains.</title>
        <authorList>
            <person name="Whitman W."/>
        </authorList>
    </citation>
    <scope>NUCLEOTIDE SEQUENCE [LARGE SCALE GENOMIC DNA]</scope>
    <source>
        <strain evidence="4 5">CGMCC 4.7125</strain>
    </source>
</reference>
<dbReference type="PROSITE" id="PS51371">
    <property type="entry name" value="CBS"/>
    <property type="match status" value="2"/>
</dbReference>
<keyword evidence="5" id="KW-1185">Reference proteome</keyword>
<evidence type="ECO:0000313" key="4">
    <source>
        <dbReference type="EMBL" id="PRX46450.1"/>
    </source>
</evidence>
<dbReference type="SUPFAM" id="SSF54631">
    <property type="entry name" value="CBS-domain pair"/>
    <property type="match status" value="1"/>
</dbReference>
<evidence type="ECO:0000313" key="5">
    <source>
        <dbReference type="Proteomes" id="UP000238362"/>
    </source>
</evidence>
<dbReference type="AlphaFoldDB" id="A0A2T0LS00"/>
<dbReference type="InterPro" id="IPR044725">
    <property type="entry name" value="CBSX3_CBS_dom"/>
</dbReference>
<name>A0A2T0LS00_9PSEU</name>
<feature type="domain" description="CBS" evidence="3">
    <location>
        <begin position="76"/>
        <end position="134"/>
    </location>
</feature>
<dbReference type="InterPro" id="IPR000644">
    <property type="entry name" value="CBS_dom"/>
</dbReference>
<dbReference type="InterPro" id="IPR051257">
    <property type="entry name" value="Diverse_CBS-Domain"/>
</dbReference>
<dbReference type="OrthoDB" id="9807125at2"/>
<gene>
    <name evidence="4" type="ORF">B0I33_10727</name>
</gene>
<dbReference type="SMART" id="SM00116">
    <property type="entry name" value="CBS"/>
    <property type="match status" value="2"/>
</dbReference>
<accession>A0A2T0LS00</accession>
<evidence type="ECO:0000256" key="1">
    <source>
        <dbReference type="ARBA" id="ARBA00023122"/>
    </source>
</evidence>
<sequence>MRIADLLRNKGSMVATVTPDTSVTELLARLAEHNVGALVVVDAEGAVAGIVSERDVVRRLHEHGPGLLDRNVGDIMTTLVATCTPQDSVDQLSVVMTERRIRHVPVLVEGKLAGIVSIGDVVKTRMNELEHSQEQLEAYISGGVHPAAR</sequence>
<keyword evidence="1 2" id="KW-0129">CBS domain</keyword>
<organism evidence="4 5">
    <name type="scientific">Prauserella shujinwangii</name>
    <dbReference type="NCBI Taxonomy" id="1453103"/>
    <lineage>
        <taxon>Bacteria</taxon>
        <taxon>Bacillati</taxon>
        <taxon>Actinomycetota</taxon>
        <taxon>Actinomycetes</taxon>
        <taxon>Pseudonocardiales</taxon>
        <taxon>Pseudonocardiaceae</taxon>
        <taxon>Prauserella</taxon>
    </lineage>
</organism>
<feature type="domain" description="CBS" evidence="3">
    <location>
        <begin position="8"/>
        <end position="66"/>
    </location>
</feature>
<dbReference type="CDD" id="cd04623">
    <property type="entry name" value="CBS_pair_bac_euk"/>
    <property type="match status" value="1"/>
</dbReference>
<dbReference type="PANTHER" id="PTHR43080:SF2">
    <property type="entry name" value="CBS DOMAIN-CONTAINING PROTEIN"/>
    <property type="match status" value="1"/>
</dbReference>
<proteinExistence type="predicted"/>
<dbReference type="InterPro" id="IPR046342">
    <property type="entry name" value="CBS_dom_sf"/>
</dbReference>
<dbReference type="Gene3D" id="3.10.580.10">
    <property type="entry name" value="CBS-domain"/>
    <property type="match status" value="1"/>
</dbReference>
<dbReference type="Proteomes" id="UP000238362">
    <property type="component" value="Unassembled WGS sequence"/>
</dbReference>
<dbReference type="EMBL" id="PVNH01000007">
    <property type="protein sequence ID" value="PRX46450.1"/>
    <property type="molecule type" value="Genomic_DNA"/>
</dbReference>
<evidence type="ECO:0000259" key="3">
    <source>
        <dbReference type="PROSITE" id="PS51371"/>
    </source>
</evidence>
<comment type="caution">
    <text evidence="4">The sequence shown here is derived from an EMBL/GenBank/DDBJ whole genome shotgun (WGS) entry which is preliminary data.</text>
</comment>
<protein>
    <submittedName>
        <fullName evidence="4">CBS domain protein</fullName>
    </submittedName>
</protein>
<evidence type="ECO:0000256" key="2">
    <source>
        <dbReference type="PROSITE-ProRule" id="PRU00703"/>
    </source>
</evidence>
<dbReference type="RefSeq" id="WP_106179871.1">
    <property type="nucleotide sequence ID" value="NZ_PVNH01000007.1"/>
</dbReference>